<name>A0A1I0BI74_9GAMM</name>
<keyword evidence="4" id="KW-1185">Reference proteome</keyword>
<feature type="domain" description="HTH cro/C1-type" evidence="2">
    <location>
        <begin position="8"/>
        <end position="63"/>
    </location>
</feature>
<evidence type="ECO:0000259" key="2">
    <source>
        <dbReference type="PROSITE" id="PS50943"/>
    </source>
</evidence>
<protein>
    <submittedName>
        <fullName evidence="3">Helix-turn-helix domain-containing protein</fullName>
    </submittedName>
</protein>
<evidence type="ECO:0000256" key="1">
    <source>
        <dbReference type="SAM" id="MobiDB-lite"/>
    </source>
</evidence>
<dbReference type="InterPro" id="IPR001387">
    <property type="entry name" value="Cro/C1-type_HTH"/>
</dbReference>
<dbReference type="Proteomes" id="UP000198762">
    <property type="component" value="Unassembled WGS sequence"/>
</dbReference>
<dbReference type="PROSITE" id="PS50943">
    <property type="entry name" value="HTH_CROC1"/>
    <property type="match status" value="1"/>
</dbReference>
<dbReference type="SUPFAM" id="SSF47413">
    <property type="entry name" value="lambda repressor-like DNA-binding domains"/>
    <property type="match status" value="1"/>
</dbReference>
<dbReference type="RefSeq" id="WP_091849411.1">
    <property type="nucleotide sequence ID" value="NZ_FOHZ01000004.1"/>
</dbReference>
<dbReference type="OrthoDB" id="3034420at2"/>
<evidence type="ECO:0000313" key="3">
    <source>
        <dbReference type="EMBL" id="SET06678.1"/>
    </source>
</evidence>
<gene>
    <name evidence="3" type="ORF">SAMN04487962_10434</name>
</gene>
<dbReference type="InterPro" id="IPR010982">
    <property type="entry name" value="Lambda_DNA-bd_dom_sf"/>
</dbReference>
<organism evidence="3 4">
    <name type="scientific">Marinobacter segnicrescens</name>
    <dbReference type="NCBI Taxonomy" id="430453"/>
    <lineage>
        <taxon>Bacteria</taxon>
        <taxon>Pseudomonadati</taxon>
        <taxon>Pseudomonadota</taxon>
        <taxon>Gammaproteobacteria</taxon>
        <taxon>Pseudomonadales</taxon>
        <taxon>Marinobacteraceae</taxon>
        <taxon>Marinobacter</taxon>
    </lineage>
</organism>
<accession>A0A1I0BI74</accession>
<dbReference type="AlphaFoldDB" id="A0A1I0BI74"/>
<reference evidence="4" key="1">
    <citation type="submission" date="2016-10" db="EMBL/GenBank/DDBJ databases">
        <authorList>
            <person name="Varghese N."/>
            <person name="Submissions S."/>
        </authorList>
    </citation>
    <scope>NUCLEOTIDE SEQUENCE [LARGE SCALE GENOMIC DNA]</scope>
    <source>
        <strain evidence="4">CGMCC 1.6489</strain>
    </source>
</reference>
<evidence type="ECO:0000313" key="4">
    <source>
        <dbReference type="Proteomes" id="UP000198762"/>
    </source>
</evidence>
<dbReference type="SMART" id="SM00530">
    <property type="entry name" value="HTH_XRE"/>
    <property type="match status" value="1"/>
</dbReference>
<dbReference type="Pfam" id="PF01381">
    <property type="entry name" value="HTH_3"/>
    <property type="match status" value="1"/>
</dbReference>
<proteinExistence type="predicted"/>
<feature type="region of interest" description="Disordered" evidence="1">
    <location>
        <begin position="1"/>
        <end position="20"/>
    </location>
</feature>
<dbReference type="Gene3D" id="1.10.260.40">
    <property type="entry name" value="lambda repressor-like DNA-binding domains"/>
    <property type="match status" value="1"/>
</dbReference>
<dbReference type="EMBL" id="FOHZ01000004">
    <property type="protein sequence ID" value="SET06678.1"/>
    <property type="molecule type" value="Genomic_DNA"/>
</dbReference>
<dbReference type="GO" id="GO:0003677">
    <property type="term" value="F:DNA binding"/>
    <property type="evidence" value="ECO:0007669"/>
    <property type="project" value="InterPro"/>
</dbReference>
<sequence>MKSIGATMREQRKARGLTQQQVAELARLPRSEISEMENNKFTGSIIRVERAAAALGMCLVLQVKR</sequence>
<dbReference type="CDD" id="cd00093">
    <property type="entry name" value="HTH_XRE"/>
    <property type="match status" value="1"/>
</dbReference>